<proteinExistence type="predicted"/>
<feature type="chain" id="PRO_5008518193" evidence="1">
    <location>
        <begin position="21"/>
        <end position="86"/>
    </location>
</feature>
<dbReference type="RefSeq" id="WP_005608901.1">
    <property type="nucleotide sequence ID" value="NZ_CP015230.1"/>
</dbReference>
<reference evidence="2 3" key="1">
    <citation type="journal article" date="2016" name="ISME J.">
        <title>Global occurrence and heterogeneity of the Roseobacter-clade species Ruegeria mobilis.</title>
        <authorList>
            <person name="Sonnenschein E."/>
            <person name="Gram L."/>
        </authorList>
    </citation>
    <scope>NUCLEOTIDE SEQUENCE [LARGE SCALE GENOMIC DNA]</scope>
    <source>
        <strain evidence="2 3">F1926</strain>
    </source>
</reference>
<organism evidence="2 3">
    <name type="scientific">Tritonibacter mobilis F1926</name>
    <dbReference type="NCBI Taxonomy" id="1265309"/>
    <lineage>
        <taxon>Bacteria</taxon>
        <taxon>Pseudomonadati</taxon>
        <taxon>Pseudomonadota</taxon>
        <taxon>Alphaproteobacteria</taxon>
        <taxon>Rhodobacterales</taxon>
        <taxon>Paracoccaceae</taxon>
        <taxon>Tritonibacter</taxon>
    </lineage>
</organism>
<keyword evidence="1" id="KW-0732">Signal</keyword>
<protein>
    <submittedName>
        <fullName evidence="2">Uncharacterized protein</fullName>
    </submittedName>
</protein>
<evidence type="ECO:0000313" key="2">
    <source>
        <dbReference type="EMBL" id="ANP39169.1"/>
    </source>
</evidence>
<dbReference type="EMBL" id="CP015230">
    <property type="protein sequence ID" value="ANP39169.1"/>
    <property type="molecule type" value="Genomic_DNA"/>
</dbReference>
<dbReference type="OrthoDB" id="9888497at2"/>
<dbReference type="Proteomes" id="UP000013243">
    <property type="component" value="Chromosome"/>
</dbReference>
<evidence type="ECO:0000313" key="3">
    <source>
        <dbReference type="Proteomes" id="UP000013243"/>
    </source>
</evidence>
<evidence type="ECO:0000256" key="1">
    <source>
        <dbReference type="SAM" id="SignalP"/>
    </source>
</evidence>
<gene>
    <name evidence="2" type="ORF">K529_000155</name>
</gene>
<sequence length="86" mass="9381">MKTKLAALALTVAFSAPALAEECTAELAQAKSMEVNAGLQKLAAKDPQRMQEVATEMMEKSAMFENAEDLSEVCEYYDGLLEEMNS</sequence>
<dbReference type="GeneID" id="28248197"/>
<dbReference type="KEGG" id="rmb:K529_000155"/>
<name>A0A1B0ZXW5_9RHOB</name>
<feature type="signal peptide" evidence="1">
    <location>
        <begin position="1"/>
        <end position="20"/>
    </location>
</feature>
<accession>A0A1B0ZXW5</accession>
<dbReference type="AlphaFoldDB" id="A0A1B0ZXW5"/>